<evidence type="ECO:0000256" key="1">
    <source>
        <dbReference type="ARBA" id="ARBA00022729"/>
    </source>
</evidence>
<proteinExistence type="predicted"/>
<gene>
    <name evidence="4" type="ORF">FB00_09650</name>
</gene>
<dbReference type="InterPro" id="IPR011055">
    <property type="entry name" value="Dup_hybrid_motif"/>
</dbReference>
<feature type="signal peptide" evidence="2">
    <location>
        <begin position="1"/>
        <end position="25"/>
    </location>
</feature>
<dbReference type="AlphaFoldDB" id="A0A0H2KSX4"/>
<evidence type="ECO:0000256" key="2">
    <source>
        <dbReference type="SAM" id="SignalP"/>
    </source>
</evidence>
<evidence type="ECO:0000313" key="4">
    <source>
        <dbReference type="EMBL" id="KLN34959.1"/>
    </source>
</evidence>
<reference evidence="4 5" key="1">
    <citation type="submission" date="2014-05" db="EMBL/GenBank/DDBJ databases">
        <title>Cellulosimicrobium funkei U11 genome.</title>
        <authorList>
            <person name="Hu C."/>
            <person name="Gong Y."/>
            <person name="Wan W."/>
            <person name="Jiang M."/>
        </authorList>
    </citation>
    <scope>NUCLEOTIDE SEQUENCE [LARGE SCALE GENOMIC DNA]</scope>
    <source>
        <strain evidence="4 5">U11</strain>
    </source>
</reference>
<evidence type="ECO:0000313" key="5">
    <source>
        <dbReference type="Proteomes" id="UP000035265"/>
    </source>
</evidence>
<keyword evidence="5" id="KW-1185">Reference proteome</keyword>
<dbReference type="PANTHER" id="PTHR21666">
    <property type="entry name" value="PEPTIDASE-RELATED"/>
    <property type="match status" value="1"/>
</dbReference>
<dbReference type="SUPFAM" id="SSF51261">
    <property type="entry name" value="Duplicated hybrid motif"/>
    <property type="match status" value="1"/>
</dbReference>
<dbReference type="PANTHER" id="PTHR21666:SF289">
    <property type="entry name" value="L-ALA--D-GLU ENDOPEPTIDASE"/>
    <property type="match status" value="1"/>
</dbReference>
<evidence type="ECO:0000259" key="3">
    <source>
        <dbReference type="Pfam" id="PF01551"/>
    </source>
</evidence>
<dbReference type="EMBL" id="JNBQ01000008">
    <property type="protein sequence ID" value="KLN34959.1"/>
    <property type="molecule type" value="Genomic_DNA"/>
</dbReference>
<dbReference type="RefSeq" id="WP_231581790.1">
    <property type="nucleotide sequence ID" value="NZ_JNBQ01000008.1"/>
</dbReference>
<dbReference type="PATRIC" id="fig|264251.5.peg.1963"/>
<name>A0A0H2KSX4_9MICO</name>
<feature type="domain" description="M23ase beta-sheet core" evidence="3">
    <location>
        <begin position="68"/>
        <end position="166"/>
    </location>
</feature>
<dbReference type="InterPro" id="IPR050570">
    <property type="entry name" value="Cell_wall_metabolism_enzyme"/>
</dbReference>
<dbReference type="Gene3D" id="2.70.70.10">
    <property type="entry name" value="Glucose Permease (Domain IIA)"/>
    <property type="match status" value="1"/>
</dbReference>
<feature type="chain" id="PRO_5005200452" description="M23ase beta-sheet core domain-containing protein" evidence="2">
    <location>
        <begin position="26"/>
        <end position="184"/>
    </location>
</feature>
<dbReference type="CDD" id="cd12797">
    <property type="entry name" value="M23_peptidase"/>
    <property type="match status" value="1"/>
</dbReference>
<dbReference type="InterPro" id="IPR016047">
    <property type="entry name" value="M23ase_b-sheet_dom"/>
</dbReference>
<keyword evidence="1 2" id="KW-0732">Signal</keyword>
<protein>
    <recommendedName>
        <fullName evidence="3">M23ase beta-sheet core domain-containing protein</fullName>
    </recommendedName>
</protein>
<dbReference type="GO" id="GO:0004222">
    <property type="term" value="F:metalloendopeptidase activity"/>
    <property type="evidence" value="ECO:0007669"/>
    <property type="project" value="TreeGrafter"/>
</dbReference>
<dbReference type="STRING" id="264251.FB00_09650"/>
<comment type="caution">
    <text evidence="4">The sequence shown here is derived from an EMBL/GenBank/DDBJ whole genome shotgun (WGS) entry which is preliminary data.</text>
</comment>
<sequence length="184" mass="18557">MTTRPRAVALVLSALLLALAPAASATTGGRGEVTSAASAEWVPPLDRAPDALGVLAPFDPPLQSWLPGHRGVDLAATAGEPVLAPAPGVVTFAGPVAGRDVVVVTHDDGLRTSLEPVTGTVPRGTRVAAEDVVGTVQGSDGGAVASHCAGACVHWGVRRGERYVDPLALLGERPPIVLLPLGEP</sequence>
<organism evidence="4 5">
    <name type="scientific">Cellulosimicrobium funkei</name>
    <dbReference type="NCBI Taxonomy" id="264251"/>
    <lineage>
        <taxon>Bacteria</taxon>
        <taxon>Bacillati</taxon>
        <taxon>Actinomycetota</taxon>
        <taxon>Actinomycetes</taxon>
        <taxon>Micrococcales</taxon>
        <taxon>Promicromonosporaceae</taxon>
        <taxon>Cellulosimicrobium</taxon>
    </lineage>
</organism>
<dbReference type="Proteomes" id="UP000035265">
    <property type="component" value="Unassembled WGS sequence"/>
</dbReference>
<dbReference type="Pfam" id="PF01551">
    <property type="entry name" value="Peptidase_M23"/>
    <property type="match status" value="1"/>
</dbReference>
<accession>A0A0H2KSX4</accession>